<dbReference type="OrthoDB" id="277387at2"/>
<dbReference type="SUPFAM" id="SSF53335">
    <property type="entry name" value="S-adenosyl-L-methionine-dependent methyltransferases"/>
    <property type="match status" value="1"/>
</dbReference>
<dbReference type="RefSeq" id="WP_013942493.1">
    <property type="nucleotide sequence ID" value="NC_015713.1"/>
</dbReference>
<name>F8L4L5_SIMNZ</name>
<gene>
    <name evidence="2" type="ordered locus">SNE_A01490</name>
</gene>
<dbReference type="EMBL" id="FR872582">
    <property type="protein sequence ID" value="CCB88026.1"/>
    <property type="molecule type" value="Genomic_DNA"/>
</dbReference>
<feature type="chain" id="PRO_5003373978" evidence="1">
    <location>
        <begin position="19"/>
        <end position="233"/>
    </location>
</feature>
<dbReference type="eggNOG" id="COG4122">
    <property type="taxonomic scope" value="Bacteria"/>
</dbReference>
<dbReference type="Gene3D" id="3.40.50.150">
    <property type="entry name" value="Vaccinia Virus protein VP39"/>
    <property type="match status" value="1"/>
</dbReference>
<reference evidence="2 3" key="2">
    <citation type="journal article" date="2011" name="Mol. Biol. Evol.">
        <title>Unity in variety--the pan-genome of the Chlamydiae.</title>
        <authorList>
            <person name="Collingro A."/>
            <person name="Tischler P."/>
            <person name="Weinmaier T."/>
            <person name="Penz T."/>
            <person name="Heinz E."/>
            <person name="Brunham R.C."/>
            <person name="Read T.D."/>
            <person name="Bavoil P.M."/>
            <person name="Sachse K."/>
            <person name="Kahane S."/>
            <person name="Friedman M.G."/>
            <person name="Rattei T."/>
            <person name="Myers G.S."/>
            <person name="Horn M."/>
        </authorList>
    </citation>
    <scope>NUCLEOTIDE SEQUENCE [LARGE SCALE GENOMIC DNA]</scope>
    <source>
        <strain evidence="3">ATCC VR-1471 / Z</strain>
    </source>
</reference>
<evidence type="ECO:0000256" key="1">
    <source>
        <dbReference type="SAM" id="SignalP"/>
    </source>
</evidence>
<evidence type="ECO:0000313" key="2">
    <source>
        <dbReference type="EMBL" id="CCB88026.1"/>
    </source>
</evidence>
<dbReference type="STRING" id="331113.SNE_A01490"/>
<organism evidence="2 3">
    <name type="scientific">Simkania negevensis (strain ATCC VR-1471 / DSM 27360 / Z)</name>
    <dbReference type="NCBI Taxonomy" id="331113"/>
    <lineage>
        <taxon>Bacteria</taxon>
        <taxon>Pseudomonadati</taxon>
        <taxon>Chlamydiota</taxon>
        <taxon>Chlamydiia</taxon>
        <taxon>Parachlamydiales</taxon>
        <taxon>Simkaniaceae</taxon>
        <taxon>Simkania</taxon>
    </lineage>
</organism>
<dbReference type="AlphaFoldDB" id="F8L4L5"/>
<proteinExistence type="predicted"/>
<dbReference type="Proteomes" id="UP000000496">
    <property type="component" value="Chromosome gsn.131"/>
</dbReference>
<dbReference type="HOGENOM" id="CLU_1189263_0_0_0"/>
<keyword evidence="1" id="KW-0732">Signal</keyword>
<sequence length="233" mass="26942">MFKRLICFLALTSSSVFAAQDDLPRMVDFSELRPCCDFESTTWKTGQLAFNCAPEVGTFLTYLKKAYSINSVIETGTFMGNTTVFLSLLFDDVYTIEIVEKTYNATSGKLKDYPNVQCFLGSSDVVLVDLLPKLEGKRTLFYLDAHWENHWPLRQELIEISKTHHDNCVIVIDDFKVPGRRDIPFDKYKQNECSVDYIKEELKLVFSECEIHYIIPANPMCRAKFVAWPKKWN</sequence>
<dbReference type="InterPro" id="IPR029063">
    <property type="entry name" value="SAM-dependent_MTases_sf"/>
</dbReference>
<accession>F8L4L5</accession>
<feature type="signal peptide" evidence="1">
    <location>
        <begin position="1"/>
        <end position="18"/>
    </location>
</feature>
<dbReference type="KEGG" id="sng:SNE_A01490"/>
<reference key="1">
    <citation type="journal article" date="2011" name="Mol. Biol. Evol.">
        <title>Unity in variety -- the pan-genome of the Chlamydiae.</title>
        <authorList>
            <person name="Collingro A."/>
            <person name="Tischler P."/>
            <person name="Weinmaier T."/>
            <person name="Penz T."/>
            <person name="Heinz E."/>
            <person name="Brunham R.C."/>
            <person name="Read T.D."/>
            <person name="Bavoil P.M."/>
            <person name="Sachse K."/>
            <person name="Kahane S."/>
            <person name="Friedman M.G."/>
            <person name="Rattei T."/>
            <person name="Myers G.S.A."/>
            <person name="Horn M."/>
        </authorList>
    </citation>
    <scope>NUCLEOTIDE SEQUENCE</scope>
    <source>
        <strain>Z</strain>
    </source>
</reference>
<evidence type="ECO:0000313" key="3">
    <source>
        <dbReference type="Proteomes" id="UP000000496"/>
    </source>
</evidence>
<protein>
    <submittedName>
        <fullName evidence="2">Uncharacterized protein</fullName>
    </submittedName>
</protein>
<keyword evidence="3" id="KW-1185">Reference proteome</keyword>